<dbReference type="Proteomes" id="UP000753256">
    <property type="component" value="Unassembled WGS sequence"/>
</dbReference>
<dbReference type="PRINTS" id="PR00338">
    <property type="entry name" value="NUSGTNSCPFCT"/>
</dbReference>
<dbReference type="GO" id="GO:0006353">
    <property type="term" value="P:DNA-templated transcription termination"/>
    <property type="evidence" value="ECO:0007669"/>
    <property type="project" value="UniProtKB-UniRule"/>
</dbReference>
<dbReference type="PROSITE" id="PS01014">
    <property type="entry name" value="NUSG"/>
    <property type="match status" value="1"/>
</dbReference>
<dbReference type="InterPro" id="IPR015869">
    <property type="entry name" value="Transcrpt_antiterm_NusG_bac_CS"/>
</dbReference>
<dbReference type="RefSeq" id="WP_102372644.1">
    <property type="nucleotide sequence ID" value="NZ_CALUIL010000041.1"/>
</dbReference>
<dbReference type="GO" id="GO:0032784">
    <property type="term" value="P:regulation of DNA-templated transcription elongation"/>
    <property type="evidence" value="ECO:0007669"/>
    <property type="project" value="InterPro"/>
</dbReference>
<dbReference type="InterPro" id="IPR001062">
    <property type="entry name" value="Transcrpt_antiterm_NusG"/>
</dbReference>
<evidence type="ECO:0000259" key="8">
    <source>
        <dbReference type="SMART" id="SM00738"/>
    </source>
</evidence>
<evidence type="ECO:0000256" key="7">
    <source>
        <dbReference type="RuleBase" id="RU000538"/>
    </source>
</evidence>
<keyword evidence="4 5" id="KW-0804">Transcription</keyword>
<dbReference type="CDD" id="cd06091">
    <property type="entry name" value="KOW_NusG"/>
    <property type="match status" value="1"/>
</dbReference>
<evidence type="ECO:0000256" key="6">
    <source>
        <dbReference type="NCBIfam" id="TIGR00922"/>
    </source>
</evidence>
<dbReference type="InterPro" id="IPR008991">
    <property type="entry name" value="Translation_prot_SH3-like_sf"/>
</dbReference>
<dbReference type="InterPro" id="IPR036735">
    <property type="entry name" value="NGN_dom_sf"/>
</dbReference>
<keyword evidence="1 5" id="KW-0806">Transcription termination</keyword>
<evidence type="ECO:0000256" key="3">
    <source>
        <dbReference type="ARBA" id="ARBA00023015"/>
    </source>
</evidence>
<comment type="similarity">
    <text evidence="5 7">Belongs to the NusG family.</text>
</comment>
<evidence type="ECO:0000256" key="4">
    <source>
        <dbReference type="ARBA" id="ARBA00023163"/>
    </source>
</evidence>
<comment type="caution">
    <text evidence="9">The sequence shown here is derived from an EMBL/GenBank/DDBJ whole genome shotgun (WGS) entry which is preliminary data.</text>
</comment>
<gene>
    <name evidence="5 9" type="primary">nusG</name>
    <name evidence="9" type="ORF">K8V70_02710</name>
</gene>
<dbReference type="Gene3D" id="2.30.30.30">
    <property type="match status" value="1"/>
</dbReference>
<dbReference type="EMBL" id="DYUZ01000010">
    <property type="protein sequence ID" value="HJG36763.1"/>
    <property type="molecule type" value="Genomic_DNA"/>
</dbReference>
<reference evidence="9" key="1">
    <citation type="journal article" date="2021" name="PeerJ">
        <title>Extensive microbial diversity within the chicken gut microbiome revealed by metagenomics and culture.</title>
        <authorList>
            <person name="Gilroy R."/>
            <person name="Ravi A."/>
            <person name="Getino M."/>
            <person name="Pursley I."/>
            <person name="Horton D.L."/>
            <person name="Alikhan N.F."/>
            <person name="Baker D."/>
            <person name="Gharbi K."/>
            <person name="Hall N."/>
            <person name="Watson M."/>
            <person name="Adriaenssens E.M."/>
            <person name="Foster-Nyarko E."/>
            <person name="Jarju S."/>
            <person name="Secka A."/>
            <person name="Antonio M."/>
            <person name="Oren A."/>
            <person name="Chaudhuri R.R."/>
            <person name="La Ragione R."/>
            <person name="Hildebrand F."/>
            <person name="Pallen M.J."/>
        </authorList>
    </citation>
    <scope>NUCLEOTIDE SEQUENCE</scope>
    <source>
        <strain evidence="9">ChiHjej13B12-9602</strain>
    </source>
</reference>
<accession>A0A921ITG2</accession>
<comment type="function">
    <text evidence="5 7">Participates in transcription elongation, termination and antitermination.</text>
</comment>
<sequence length="178" mass="19845">MTKRWYVVHTYSGYEKKVKTDLEHRIETMGMQDRIFDIEIPIESVTEIKEGGKRETKDVKIFPGYVLVRMEMDDDAWTCVRNTQGVTGFLGANGKPSPLSRDEYNKMMHKSKKGEAPKRTAVGLEVGTAVRVTSGPLADFDGQVSEVNADAGKVKVTLMIFGRETPVELGFDQVAVIA</sequence>
<evidence type="ECO:0000313" key="10">
    <source>
        <dbReference type="Proteomes" id="UP000753256"/>
    </source>
</evidence>
<dbReference type="Gene3D" id="3.30.70.940">
    <property type="entry name" value="NusG, N-terminal domain"/>
    <property type="match status" value="1"/>
</dbReference>
<feature type="domain" description="NusG-like N-terminal" evidence="8">
    <location>
        <begin position="2"/>
        <end position="111"/>
    </location>
</feature>
<evidence type="ECO:0000256" key="2">
    <source>
        <dbReference type="ARBA" id="ARBA00022814"/>
    </source>
</evidence>
<dbReference type="GO" id="GO:0005829">
    <property type="term" value="C:cytosol"/>
    <property type="evidence" value="ECO:0007669"/>
    <property type="project" value="TreeGrafter"/>
</dbReference>
<dbReference type="AlphaFoldDB" id="A0A921ITG2"/>
<dbReference type="SMART" id="SM00738">
    <property type="entry name" value="NGN"/>
    <property type="match status" value="1"/>
</dbReference>
<evidence type="ECO:0000256" key="5">
    <source>
        <dbReference type="HAMAP-Rule" id="MF_00948"/>
    </source>
</evidence>
<evidence type="ECO:0000313" key="9">
    <source>
        <dbReference type="EMBL" id="HJG36763.1"/>
    </source>
</evidence>
<dbReference type="InterPro" id="IPR014722">
    <property type="entry name" value="Rib_uL2_dom2"/>
</dbReference>
<organism evidence="9 10">
    <name type="scientific">Enorma phocaeensis</name>
    <dbReference type="NCBI Taxonomy" id="1871019"/>
    <lineage>
        <taxon>Bacteria</taxon>
        <taxon>Bacillati</taxon>
        <taxon>Actinomycetota</taxon>
        <taxon>Coriobacteriia</taxon>
        <taxon>Coriobacteriales</taxon>
        <taxon>Coriobacteriaceae</taxon>
        <taxon>Enorma</taxon>
    </lineage>
</organism>
<dbReference type="SUPFAM" id="SSF50104">
    <property type="entry name" value="Translation proteins SH3-like domain"/>
    <property type="match status" value="1"/>
</dbReference>
<reference evidence="9" key="2">
    <citation type="submission" date="2021-09" db="EMBL/GenBank/DDBJ databases">
        <authorList>
            <person name="Gilroy R."/>
        </authorList>
    </citation>
    <scope>NUCLEOTIDE SEQUENCE</scope>
    <source>
        <strain evidence="9">ChiHjej13B12-9602</strain>
    </source>
</reference>
<dbReference type="SUPFAM" id="SSF82679">
    <property type="entry name" value="N-utilization substance G protein NusG, N-terminal domain"/>
    <property type="match status" value="1"/>
</dbReference>
<dbReference type="OrthoDB" id="9809075at2"/>
<dbReference type="PANTHER" id="PTHR30265:SF2">
    <property type="entry name" value="TRANSCRIPTION TERMINATION_ANTITERMINATION PROTEIN NUSG"/>
    <property type="match status" value="1"/>
</dbReference>
<dbReference type="GO" id="GO:0006354">
    <property type="term" value="P:DNA-templated transcription elongation"/>
    <property type="evidence" value="ECO:0007669"/>
    <property type="project" value="UniProtKB-UniRule"/>
</dbReference>
<proteinExistence type="inferred from homology"/>
<dbReference type="FunFam" id="2.30.30.30:FF:000002">
    <property type="entry name" value="Transcription termination/antitermination factor NusG"/>
    <property type="match status" value="1"/>
</dbReference>
<dbReference type="InterPro" id="IPR047050">
    <property type="entry name" value="NGN"/>
</dbReference>
<dbReference type="PANTHER" id="PTHR30265">
    <property type="entry name" value="RHO-INTERACTING TRANSCRIPTION TERMINATION FACTOR NUSG"/>
    <property type="match status" value="1"/>
</dbReference>
<dbReference type="InterPro" id="IPR006645">
    <property type="entry name" value="NGN-like_dom"/>
</dbReference>
<protein>
    <recommendedName>
        <fullName evidence="5 6">Transcription termination/antitermination protein NusG</fullName>
    </recommendedName>
</protein>
<evidence type="ECO:0000256" key="1">
    <source>
        <dbReference type="ARBA" id="ARBA00022472"/>
    </source>
</evidence>
<dbReference type="GO" id="GO:0031564">
    <property type="term" value="P:transcription antitermination"/>
    <property type="evidence" value="ECO:0007669"/>
    <property type="project" value="UniProtKB-UniRule"/>
</dbReference>
<dbReference type="Pfam" id="PF02357">
    <property type="entry name" value="NusG"/>
    <property type="match status" value="1"/>
</dbReference>
<dbReference type="InterPro" id="IPR043425">
    <property type="entry name" value="NusG-like"/>
</dbReference>
<name>A0A921ITG2_9ACTN</name>
<keyword evidence="3 5" id="KW-0805">Transcription regulation</keyword>
<dbReference type="HAMAP" id="MF_00948">
    <property type="entry name" value="NusG"/>
    <property type="match status" value="1"/>
</dbReference>
<dbReference type="FunFam" id="3.30.70.940:FF:000002">
    <property type="entry name" value="Transcription termination/antitermination protein NusG"/>
    <property type="match status" value="1"/>
</dbReference>
<keyword evidence="2 5" id="KW-0889">Transcription antitermination</keyword>
<dbReference type="NCBIfam" id="TIGR00922">
    <property type="entry name" value="nusG"/>
    <property type="match status" value="1"/>
</dbReference>
<dbReference type="CDD" id="cd09891">
    <property type="entry name" value="NGN_Bact_1"/>
    <property type="match status" value="1"/>
</dbReference>